<dbReference type="EMBL" id="JAFEMO010000014">
    <property type="protein sequence ID" value="KAH7548119.1"/>
    <property type="molecule type" value="Genomic_DNA"/>
</dbReference>
<accession>A0ABQ8H492</accession>
<sequence>MLHLVLGVHLSETGEFLAFRERLLLARNLGLSVHIVEVDACNVVSAVLGSDSGGGENGLVINDIKALLQDVGFLKCQDISRKSNDVAHNLASLALSSIKESFWHNVCLSSIFPCL</sequence>
<dbReference type="PANTHER" id="PTHR47074:SF11">
    <property type="entry name" value="REVERSE TRANSCRIPTASE-LIKE PROTEIN"/>
    <property type="match status" value="1"/>
</dbReference>
<dbReference type="Proteomes" id="UP000827721">
    <property type="component" value="Unassembled WGS sequence"/>
</dbReference>
<comment type="caution">
    <text evidence="2">The sequence shown here is derived from an EMBL/GenBank/DDBJ whole genome shotgun (WGS) entry which is preliminary data.</text>
</comment>
<proteinExistence type="predicted"/>
<dbReference type="Pfam" id="PF13456">
    <property type="entry name" value="RVT_3"/>
    <property type="match status" value="1"/>
</dbReference>
<organism evidence="2 3">
    <name type="scientific">Xanthoceras sorbifolium</name>
    <dbReference type="NCBI Taxonomy" id="99658"/>
    <lineage>
        <taxon>Eukaryota</taxon>
        <taxon>Viridiplantae</taxon>
        <taxon>Streptophyta</taxon>
        <taxon>Embryophyta</taxon>
        <taxon>Tracheophyta</taxon>
        <taxon>Spermatophyta</taxon>
        <taxon>Magnoliopsida</taxon>
        <taxon>eudicotyledons</taxon>
        <taxon>Gunneridae</taxon>
        <taxon>Pentapetalae</taxon>
        <taxon>rosids</taxon>
        <taxon>malvids</taxon>
        <taxon>Sapindales</taxon>
        <taxon>Sapindaceae</taxon>
        <taxon>Xanthoceroideae</taxon>
        <taxon>Xanthoceras</taxon>
    </lineage>
</organism>
<evidence type="ECO:0000313" key="3">
    <source>
        <dbReference type="Proteomes" id="UP000827721"/>
    </source>
</evidence>
<keyword evidence="3" id="KW-1185">Reference proteome</keyword>
<dbReference type="PANTHER" id="PTHR47074">
    <property type="entry name" value="BNAC02G40300D PROTEIN"/>
    <property type="match status" value="1"/>
</dbReference>
<reference evidence="2 3" key="1">
    <citation type="submission" date="2021-02" db="EMBL/GenBank/DDBJ databases">
        <title>Plant Genome Project.</title>
        <authorList>
            <person name="Zhang R.-G."/>
        </authorList>
    </citation>
    <scope>NUCLEOTIDE SEQUENCE [LARGE SCALE GENOMIC DNA]</scope>
    <source>
        <tissue evidence="2">Leaves</tissue>
    </source>
</reference>
<gene>
    <name evidence="2" type="ORF">JRO89_XS14G0070100</name>
</gene>
<evidence type="ECO:0000313" key="2">
    <source>
        <dbReference type="EMBL" id="KAH7548119.1"/>
    </source>
</evidence>
<dbReference type="InterPro" id="IPR052929">
    <property type="entry name" value="RNase_H-like_EbsB-rel"/>
</dbReference>
<name>A0ABQ8H492_9ROSI</name>
<protein>
    <recommendedName>
        <fullName evidence="1">RNase H type-1 domain-containing protein</fullName>
    </recommendedName>
</protein>
<feature type="domain" description="RNase H type-1" evidence="1">
    <location>
        <begin position="12"/>
        <end position="93"/>
    </location>
</feature>
<dbReference type="InterPro" id="IPR002156">
    <property type="entry name" value="RNaseH_domain"/>
</dbReference>
<evidence type="ECO:0000259" key="1">
    <source>
        <dbReference type="Pfam" id="PF13456"/>
    </source>
</evidence>